<reference evidence="2" key="1">
    <citation type="journal article" date="2019" name="Int. J. Syst. Evol. Microbiol.">
        <title>The Global Catalogue of Microorganisms (GCM) 10K type strain sequencing project: providing services to taxonomists for standard genome sequencing and annotation.</title>
        <authorList>
            <consortium name="The Broad Institute Genomics Platform"/>
            <consortium name="The Broad Institute Genome Sequencing Center for Infectious Disease"/>
            <person name="Wu L."/>
            <person name="Ma J."/>
        </authorList>
    </citation>
    <scope>NUCLEOTIDE SEQUENCE [LARGE SCALE GENOMIC DNA]</scope>
    <source>
        <strain evidence="2">KCTC 19812</strain>
    </source>
</reference>
<organism evidence="1 2">
    <name type="scientific">Shivajiella indica</name>
    <dbReference type="NCBI Taxonomy" id="872115"/>
    <lineage>
        <taxon>Bacteria</taxon>
        <taxon>Pseudomonadati</taxon>
        <taxon>Bacteroidota</taxon>
        <taxon>Cytophagia</taxon>
        <taxon>Cytophagales</taxon>
        <taxon>Cyclobacteriaceae</taxon>
        <taxon>Shivajiella</taxon>
    </lineage>
</organism>
<accession>A0ABW5B7I1</accession>
<dbReference type="EMBL" id="JBHUIV010000010">
    <property type="protein sequence ID" value="MFD2200800.1"/>
    <property type="molecule type" value="Genomic_DNA"/>
</dbReference>
<sequence>MEVKEKLEVSLINGQFEPNEALDILQNLISQKVNFHLVKNFNSEVRFGVQSVKSLDRIKALKEANLEILEIIQKATKEGHQLSVKANIQIEFV</sequence>
<proteinExistence type="predicted"/>
<evidence type="ECO:0000313" key="1">
    <source>
        <dbReference type="EMBL" id="MFD2200800.1"/>
    </source>
</evidence>
<dbReference type="RefSeq" id="WP_380800665.1">
    <property type="nucleotide sequence ID" value="NZ_JBHUIV010000010.1"/>
</dbReference>
<keyword evidence="2" id="KW-1185">Reference proteome</keyword>
<protein>
    <submittedName>
        <fullName evidence="1">Uncharacterized protein</fullName>
    </submittedName>
</protein>
<dbReference type="Proteomes" id="UP001597414">
    <property type="component" value="Unassembled WGS sequence"/>
</dbReference>
<gene>
    <name evidence="1" type="ORF">ACFSKV_04430</name>
</gene>
<evidence type="ECO:0000313" key="2">
    <source>
        <dbReference type="Proteomes" id="UP001597414"/>
    </source>
</evidence>
<comment type="caution">
    <text evidence="1">The sequence shown here is derived from an EMBL/GenBank/DDBJ whole genome shotgun (WGS) entry which is preliminary data.</text>
</comment>
<name>A0ABW5B7I1_9BACT</name>